<dbReference type="EMBL" id="QDKP01000049">
    <property type="protein sequence ID" value="PVM77686.1"/>
    <property type="molecule type" value="Genomic_DNA"/>
</dbReference>
<sequence>MGAVLDKLLRPAVGFRHPREVLKDPLLDTSEKRAILSSWASDASAVEDHPTLRWLWGTEAPAPFSEILDALARLDRWEEARPR</sequence>
<evidence type="ECO:0000313" key="1">
    <source>
        <dbReference type="EMBL" id="PVM77686.1"/>
    </source>
</evidence>
<gene>
    <name evidence="1" type="ORF">DDF65_16380</name>
</gene>
<dbReference type="Proteomes" id="UP000244913">
    <property type="component" value="Unassembled WGS sequence"/>
</dbReference>
<organism evidence="1 2">
    <name type="scientific">Caulobacter radicis</name>
    <dbReference type="NCBI Taxonomy" id="2172650"/>
    <lineage>
        <taxon>Bacteria</taxon>
        <taxon>Pseudomonadati</taxon>
        <taxon>Pseudomonadota</taxon>
        <taxon>Alphaproteobacteria</taxon>
        <taxon>Caulobacterales</taxon>
        <taxon>Caulobacteraceae</taxon>
        <taxon>Caulobacter</taxon>
    </lineage>
</organism>
<keyword evidence="2" id="KW-1185">Reference proteome</keyword>
<dbReference type="AlphaFoldDB" id="A0A2T9J822"/>
<accession>A0A2T9J822</accession>
<name>A0A2T9J822_9CAUL</name>
<comment type="caution">
    <text evidence="1">The sequence shown here is derived from an EMBL/GenBank/DDBJ whole genome shotgun (WGS) entry which is preliminary data.</text>
</comment>
<protein>
    <submittedName>
        <fullName evidence="1">Uncharacterized protein</fullName>
    </submittedName>
</protein>
<proteinExistence type="predicted"/>
<reference evidence="1 2" key="1">
    <citation type="submission" date="2018-04" db="EMBL/GenBank/DDBJ databases">
        <title>The genome sequence of Caulobacter sp. 736.</title>
        <authorList>
            <person name="Gao J."/>
            <person name="Sun J."/>
        </authorList>
    </citation>
    <scope>NUCLEOTIDE SEQUENCE [LARGE SCALE GENOMIC DNA]</scope>
    <source>
        <strain evidence="1 2">736</strain>
    </source>
</reference>
<evidence type="ECO:0000313" key="2">
    <source>
        <dbReference type="Proteomes" id="UP000244913"/>
    </source>
</evidence>